<name>E3NKU9_CAERE</name>
<dbReference type="Proteomes" id="UP000008281">
    <property type="component" value="Unassembled WGS sequence"/>
</dbReference>
<keyword evidence="2" id="KW-1185">Reference proteome</keyword>
<evidence type="ECO:0000313" key="2">
    <source>
        <dbReference type="Proteomes" id="UP000008281"/>
    </source>
</evidence>
<dbReference type="AlphaFoldDB" id="E3NKU9"/>
<dbReference type="PANTHER" id="PTHR46068">
    <property type="entry name" value="PROTEIN CBG27172"/>
    <property type="match status" value="1"/>
</dbReference>
<protein>
    <submittedName>
        <fullName evidence="1">Uncharacterized protein</fullName>
    </submittedName>
</protein>
<dbReference type="EMBL" id="DS268835">
    <property type="protein sequence ID" value="EFP03530.1"/>
    <property type="molecule type" value="Genomic_DNA"/>
</dbReference>
<dbReference type="GO" id="GO:0003676">
    <property type="term" value="F:nucleic acid binding"/>
    <property type="evidence" value="ECO:0007669"/>
    <property type="project" value="InterPro"/>
</dbReference>
<accession>E3NKU9</accession>
<gene>
    <name evidence="1" type="ORF">CRE_20601</name>
</gene>
<proteinExistence type="predicted"/>
<dbReference type="InParanoid" id="E3NKU9"/>
<dbReference type="InterPro" id="IPR036397">
    <property type="entry name" value="RNaseH_sf"/>
</dbReference>
<organism evidence="2">
    <name type="scientific">Caenorhabditis remanei</name>
    <name type="common">Caenorhabditis vulgaris</name>
    <dbReference type="NCBI Taxonomy" id="31234"/>
    <lineage>
        <taxon>Eukaryota</taxon>
        <taxon>Metazoa</taxon>
        <taxon>Ecdysozoa</taxon>
        <taxon>Nematoda</taxon>
        <taxon>Chromadorea</taxon>
        <taxon>Rhabditida</taxon>
        <taxon>Rhabditina</taxon>
        <taxon>Rhabditomorpha</taxon>
        <taxon>Rhabditoidea</taxon>
        <taxon>Rhabditidae</taxon>
        <taxon>Peloderinae</taxon>
        <taxon>Caenorhabditis</taxon>
    </lineage>
</organism>
<dbReference type="Gene3D" id="3.30.420.10">
    <property type="entry name" value="Ribonuclease H-like superfamily/Ribonuclease H"/>
    <property type="match status" value="1"/>
</dbReference>
<dbReference type="OrthoDB" id="7951431at2759"/>
<dbReference type="HOGENOM" id="CLU_1908636_0_0_1"/>
<reference evidence="1" key="1">
    <citation type="submission" date="2007-07" db="EMBL/GenBank/DDBJ databases">
        <title>PCAP assembly of the Caenorhabditis remanei genome.</title>
        <authorList>
            <consortium name="The Caenorhabditis remanei Sequencing Consortium"/>
            <person name="Wilson R.K."/>
        </authorList>
    </citation>
    <scope>NUCLEOTIDE SEQUENCE [LARGE SCALE GENOMIC DNA]</scope>
    <source>
        <strain evidence="1">PB4641</strain>
    </source>
</reference>
<sequence length="133" mass="15556">MNLKISCGSVQTIVKRQFNNKSYKLCKGQFFSAQSKALRLEKKLLADLQVRRVSDLIWTNEKIFTFEPLFNRQNQRQLLSQGDSNSPKRRQAHEPLFPKSFMVWPELTSNGKTLFVFINRNEKINSGSAKIWF</sequence>
<evidence type="ECO:0000313" key="1">
    <source>
        <dbReference type="EMBL" id="EFP03530.1"/>
    </source>
</evidence>
<dbReference type="PANTHER" id="PTHR46068:SF1">
    <property type="entry name" value="TRANSPOSASE IS30-LIKE HTH DOMAIN-CONTAINING PROTEIN"/>
    <property type="match status" value="1"/>
</dbReference>